<name>A8BNC6_PLAAC</name>
<feature type="non-terminal residue" evidence="2">
    <location>
        <position position="1"/>
    </location>
</feature>
<dbReference type="PANTHER" id="PTHR36766">
    <property type="entry name" value="PLANT BROAD-SPECTRUM MILDEW RESISTANCE PROTEIN RPW8"/>
    <property type="match status" value="1"/>
</dbReference>
<dbReference type="PANTHER" id="PTHR36766:SF40">
    <property type="entry name" value="DISEASE RESISTANCE PROTEIN RGA3"/>
    <property type="match status" value="1"/>
</dbReference>
<dbReference type="SUPFAM" id="SSF52540">
    <property type="entry name" value="P-loop containing nucleoside triphosphate hydrolases"/>
    <property type="match status" value="1"/>
</dbReference>
<proteinExistence type="predicted"/>
<dbReference type="GO" id="GO:0043531">
    <property type="term" value="F:ADP binding"/>
    <property type="evidence" value="ECO:0007669"/>
    <property type="project" value="InterPro"/>
</dbReference>
<feature type="non-terminal residue" evidence="2">
    <location>
        <position position="166"/>
    </location>
</feature>
<dbReference type="InterPro" id="IPR027417">
    <property type="entry name" value="P-loop_NTPase"/>
</dbReference>
<dbReference type="Pfam" id="PF00931">
    <property type="entry name" value="NB-ARC"/>
    <property type="match status" value="1"/>
</dbReference>
<accession>A8BNC6</accession>
<organism evidence="2">
    <name type="scientific">Platanus acerifolia</name>
    <name type="common">London plane tree</name>
    <dbReference type="NCBI Taxonomy" id="140101"/>
    <lineage>
        <taxon>Eukaryota</taxon>
        <taxon>Viridiplantae</taxon>
        <taxon>Streptophyta</taxon>
        <taxon>Embryophyta</taxon>
        <taxon>Tracheophyta</taxon>
        <taxon>Spermatophyta</taxon>
        <taxon>Magnoliopsida</taxon>
        <taxon>Proteales</taxon>
        <taxon>Platanaceae</taxon>
        <taxon>Platanus</taxon>
    </lineage>
</organism>
<dbReference type="EMBL" id="EF653068">
    <property type="protein sequence ID" value="ABV30837.1"/>
    <property type="molecule type" value="Genomic_DNA"/>
</dbReference>
<feature type="domain" description="NB-ARC" evidence="1">
    <location>
        <begin position="1"/>
        <end position="145"/>
    </location>
</feature>
<reference evidence="2" key="1">
    <citation type="submission" date="2007-06" db="EMBL/GenBank/DDBJ databases">
        <authorList>
            <person name="Pilotti M."/>
            <person name="Brunetti A."/>
            <person name="Lumia V."/>
            <person name="Tizzani L."/>
            <person name="Gervasi F."/>
        </authorList>
    </citation>
    <scope>NUCLEOTIDE SEQUENCE</scope>
    <source>
        <strain evidence="2">F11R10.56</strain>
    </source>
</reference>
<dbReference type="AlphaFoldDB" id="A8BNC6"/>
<evidence type="ECO:0000313" key="2">
    <source>
        <dbReference type="EMBL" id="ABV30837.1"/>
    </source>
</evidence>
<protein>
    <submittedName>
        <fullName evidence="2">NBS-containing resistance-like protein</fullName>
    </submittedName>
</protein>
<evidence type="ECO:0000259" key="1">
    <source>
        <dbReference type="Pfam" id="PF00931"/>
    </source>
</evidence>
<dbReference type="Gene3D" id="3.40.50.300">
    <property type="entry name" value="P-loop containing nucleotide triphosphate hydrolases"/>
    <property type="match status" value="1"/>
</dbReference>
<sequence length="166" mass="18939">LAQIVYNDERVLEKFQLRMWVSVTKDFNVRNLTKSIIESASTHIRNESGTEYVVDRIDLDPLQVKLQRLVRDQRFLLVLDDVWNVSNKDWDDLKAPLRVGAQGSKILVTTQSKIVSSTMDSNAIPLNCLSEDDCWSLLERRAFPAGKPYACSNLKAIGKEIARKCK</sequence>
<dbReference type="InterPro" id="IPR002182">
    <property type="entry name" value="NB-ARC"/>
</dbReference>